<name>A0A553WH21_9SPHN</name>
<dbReference type="OrthoDB" id="5490906at2"/>
<dbReference type="AlphaFoldDB" id="A0A553WH21"/>
<evidence type="ECO:0000313" key="2">
    <source>
        <dbReference type="Proteomes" id="UP000320160"/>
    </source>
</evidence>
<reference evidence="1 2" key="1">
    <citation type="submission" date="2019-07" db="EMBL/GenBank/DDBJ databases">
        <authorList>
            <person name="Park M."/>
        </authorList>
    </citation>
    <scope>NUCLEOTIDE SEQUENCE [LARGE SCALE GENOMIC DNA]</scope>
    <source>
        <strain evidence="1 2">KCTC32445</strain>
    </source>
</reference>
<protein>
    <submittedName>
        <fullName evidence="1">Uncharacterized protein</fullName>
    </submittedName>
</protein>
<evidence type="ECO:0000313" key="1">
    <source>
        <dbReference type="EMBL" id="TSB03990.1"/>
    </source>
</evidence>
<dbReference type="EMBL" id="VKKU01000001">
    <property type="protein sequence ID" value="TSB03990.1"/>
    <property type="molecule type" value="Genomic_DNA"/>
</dbReference>
<accession>A0A553WH21</accession>
<proteinExistence type="predicted"/>
<dbReference type="RefSeq" id="WP_143774863.1">
    <property type="nucleotide sequence ID" value="NZ_VKKU01000001.1"/>
</dbReference>
<comment type="caution">
    <text evidence="1">The sequence shown here is derived from an EMBL/GenBank/DDBJ whole genome shotgun (WGS) entry which is preliminary data.</text>
</comment>
<keyword evidence="2" id="KW-1185">Reference proteome</keyword>
<gene>
    <name evidence="1" type="ORF">FOM92_00655</name>
</gene>
<dbReference type="Proteomes" id="UP000320160">
    <property type="component" value="Unassembled WGS sequence"/>
</dbReference>
<organism evidence="1 2">
    <name type="scientific">Sphingorhabdus contaminans</name>
    <dbReference type="NCBI Taxonomy" id="1343899"/>
    <lineage>
        <taxon>Bacteria</taxon>
        <taxon>Pseudomonadati</taxon>
        <taxon>Pseudomonadota</taxon>
        <taxon>Alphaproteobacteria</taxon>
        <taxon>Sphingomonadales</taxon>
        <taxon>Sphingomonadaceae</taxon>
        <taxon>Sphingorhabdus</taxon>
    </lineage>
</organism>
<sequence>MFRSIALLAVTIEANWDIDDRNTLFDRLENVKNVELFPEHSDPLHEVRFPRQQALGGLCMSCSSYRAA</sequence>